<comment type="similarity">
    <text evidence="1">Belongs to the DnaX/STICHEL family.</text>
</comment>
<dbReference type="InterPro" id="IPR022754">
    <property type="entry name" value="DNA_pol_III_gamma-3"/>
</dbReference>
<evidence type="ECO:0000256" key="7">
    <source>
        <dbReference type="ARBA" id="ARBA00022741"/>
    </source>
</evidence>
<keyword evidence="9" id="KW-0067">ATP-binding</keyword>
<dbReference type="Pfam" id="PF22608">
    <property type="entry name" value="DNAX_ATPase_lid"/>
    <property type="match status" value="1"/>
</dbReference>
<comment type="caution">
    <text evidence="14">The sequence shown here is derived from an EMBL/GenBank/DDBJ whole genome shotgun (WGS) entry which is preliminary data.</text>
</comment>
<accession>A0A9D1KJP9</accession>
<keyword evidence="3 14" id="KW-0808">Transferase</keyword>
<dbReference type="InterPro" id="IPR027417">
    <property type="entry name" value="P-loop_NTPase"/>
</dbReference>
<dbReference type="GO" id="GO:0003887">
    <property type="term" value="F:DNA-directed DNA polymerase activity"/>
    <property type="evidence" value="ECO:0007669"/>
    <property type="project" value="UniProtKB-KW"/>
</dbReference>
<dbReference type="PANTHER" id="PTHR11669">
    <property type="entry name" value="REPLICATION FACTOR C / DNA POLYMERASE III GAMMA-TAU SUBUNIT"/>
    <property type="match status" value="1"/>
</dbReference>
<reference evidence="14" key="2">
    <citation type="journal article" date="2021" name="PeerJ">
        <title>Extensive microbial diversity within the chicken gut microbiome revealed by metagenomics and culture.</title>
        <authorList>
            <person name="Gilroy R."/>
            <person name="Ravi A."/>
            <person name="Getino M."/>
            <person name="Pursley I."/>
            <person name="Horton D.L."/>
            <person name="Alikhan N.F."/>
            <person name="Baker D."/>
            <person name="Gharbi K."/>
            <person name="Hall N."/>
            <person name="Watson M."/>
            <person name="Adriaenssens E.M."/>
            <person name="Foster-Nyarko E."/>
            <person name="Jarju S."/>
            <person name="Secka A."/>
            <person name="Antonio M."/>
            <person name="Oren A."/>
            <person name="Chaudhuri R.R."/>
            <person name="La Ragione R."/>
            <person name="Hildebrand F."/>
            <person name="Pallen M.J."/>
        </authorList>
    </citation>
    <scope>NUCLEOTIDE SEQUENCE</scope>
    <source>
        <strain evidence="14">CHK33-4379</strain>
    </source>
</reference>
<dbReference type="CDD" id="cd18137">
    <property type="entry name" value="HLD_clamp_pol_III_gamma_tau"/>
    <property type="match status" value="1"/>
</dbReference>
<dbReference type="SMART" id="SM00382">
    <property type="entry name" value="AAA"/>
    <property type="match status" value="1"/>
</dbReference>
<dbReference type="GO" id="GO:0009360">
    <property type="term" value="C:DNA polymerase III complex"/>
    <property type="evidence" value="ECO:0007669"/>
    <property type="project" value="InterPro"/>
</dbReference>
<evidence type="ECO:0000256" key="1">
    <source>
        <dbReference type="ARBA" id="ARBA00006360"/>
    </source>
</evidence>
<comment type="catalytic activity">
    <reaction evidence="11">
        <text>DNA(n) + a 2'-deoxyribonucleoside 5'-triphosphate = DNA(n+1) + diphosphate</text>
        <dbReference type="Rhea" id="RHEA:22508"/>
        <dbReference type="Rhea" id="RHEA-COMP:17339"/>
        <dbReference type="Rhea" id="RHEA-COMP:17340"/>
        <dbReference type="ChEBI" id="CHEBI:33019"/>
        <dbReference type="ChEBI" id="CHEBI:61560"/>
        <dbReference type="ChEBI" id="CHEBI:173112"/>
        <dbReference type="EC" id="2.7.7.7"/>
    </reaction>
</comment>
<keyword evidence="6" id="KW-0479">Metal-binding</keyword>
<organism evidence="14 15">
    <name type="scientific">Candidatus Faeciplasma pullistercoris</name>
    <dbReference type="NCBI Taxonomy" id="2840800"/>
    <lineage>
        <taxon>Bacteria</taxon>
        <taxon>Bacillati</taxon>
        <taxon>Bacillota</taxon>
        <taxon>Clostridia</taxon>
        <taxon>Eubacteriales</taxon>
        <taxon>Oscillospiraceae</taxon>
        <taxon>Oscillospiraceae incertae sedis</taxon>
        <taxon>Candidatus Faeciplasma</taxon>
    </lineage>
</organism>
<dbReference type="InterPro" id="IPR050238">
    <property type="entry name" value="DNA_Rep/Repair_Clamp_Loader"/>
</dbReference>
<dbReference type="Gene3D" id="1.20.272.10">
    <property type="match status" value="1"/>
</dbReference>
<dbReference type="AlphaFoldDB" id="A0A9D1KJP9"/>
<keyword evidence="10" id="KW-0239">DNA-directed DNA polymerase</keyword>
<dbReference type="SUPFAM" id="SSF48019">
    <property type="entry name" value="post-AAA+ oligomerization domain-like"/>
    <property type="match status" value="1"/>
</dbReference>
<dbReference type="GO" id="GO:0006261">
    <property type="term" value="P:DNA-templated DNA replication"/>
    <property type="evidence" value="ECO:0007669"/>
    <property type="project" value="TreeGrafter"/>
</dbReference>
<evidence type="ECO:0000256" key="5">
    <source>
        <dbReference type="ARBA" id="ARBA00022705"/>
    </source>
</evidence>
<evidence type="ECO:0000313" key="15">
    <source>
        <dbReference type="Proteomes" id="UP000824136"/>
    </source>
</evidence>
<dbReference type="GO" id="GO:0046872">
    <property type="term" value="F:metal ion binding"/>
    <property type="evidence" value="ECO:0007669"/>
    <property type="project" value="UniProtKB-KW"/>
</dbReference>
<evidence type="ECO:0000313" key="14">
    <source>
        <dbReference type="EMBL" id="HIT58400.1"/>
    </source>
</evidence>
<dbReference type="Pfam" id="PF13177">
    <property type="entry name" value="DNA_pol3_delta2"/>
    <property type="match status" value="1"/>
</dbReference>
<evidence type="ECO:0000256" key="2">
    <source>
        <dbReference type="ARBA" id="ARBA00012417"/>
    </source>
</evidence>
<feature type="region of interest" description="Disordered" evidence="12">
    <location>
        <begin position="398"/>
        <end position="429"/>
    </location>
</feature>
<evidence type="ECO:0000256" key="3">
    <source>
        <dbReference type="ARBA" id="ARBA00022679"/>
    </source>
</evidence>
<evidence type="ECO:0000259" key="13">
    <source>
        <dbReference type="SMART" id="SM00382"/>
    </source>
</evidence>
<keyword evidence="4 14" id="KW-0548">Nucleotidyltransferase</keyword>
<dbReference type="CDD" id="cd00009">
    <property type="entry name" value="AAA"/>
    <property type="match status" value="1"/>
</dbReference>
<evidence type="ECO:0000256" key="10">
    <source>
        <dbReference type="ARBA" id="ARBA00022932"/>
    </source>
</evidence>
<feature type="domain" description="AAA+ ATPase" evidence="13">
    <location>
        <begin position="36"/>
        <end position="178"/>
    </location>
</feature>
<evidence type="ECO:0000256" key="6">
    <source>
        <dbReference type="ARBA" id="ARBA00022723"/>
    </source>
</evidence>
<dbReference type="FunFam" id="1.10.8.60:FF:000013">
    <property type="entry name" value="DNA polymerase III subunit gamma/tau"/>
    <property type="match status" value="1"/>
</dbReference>
<keyword evidence="7" id="KW-0547">Nucleotide-binding</keyword>
<dbReference type="NCBIfam" id="TIGR02397">
    <property type="entry name" value="dnaX_nterm"/>
    <property type="match status" value="1"/>
</dbReference>
<keyword evidence="8" id="KW-0862">Zinc</keyword>
<feature type="compositionally biased region" description="Low complexity" evidence="12">
    <location>
        <begin position="400"/>
        <end position="417"/>
    </location>
</feature>
<evidence type="ECO:0000256" key="4">
    <source>
        <dbReference type="ARBA" id="ARBA00022695"/>
    </source>
</evidence>
<dbReference type="PANTHER" id="PTHR11669:SF0">
    <property type="entry name" value="PROTEIN STICHEL-LIKE 2"/>
    <property type="match status" value="1"/>
</dbReference>
<evidence type="ECO:0000256" key="8">
    <source>
        <dbReference type="ARBA" id="ARBA00022833"/>
    </source>
</evidence>
<proteinExistence type="inferred from homology"/>
<dbReference type="SUPFAM" id="SSF52540">
    <property type="entry name" value="P-loop containing nucleoside triphosphate hydrolases"/>
    <property type="match status" value="1"/>
</dbReference>
<dbReference type="NCBIfam" id="NF004046">
    <property type="entry name" value="PRK05563.1"/>
    <property type="match status" value="1"/>
</dbReference>
<evidence type="ECO:0000256" key="11">
    <source>
        <dbReference type="ARBA" id="ARBA00049244"/>
    </source>
</evidence>
<dbReference type="InterPro" id="IPR003593">
    <property type="entry name" value="AAA+_ATPase"/>
</dbReference>
<keyword evidence="5" id="KW-0235">DNA replication</keyword>
<dbReference type="Pfam" id="PF12169">
    <property type="entry name" value="DNA_pol3_gamma3"/>
    <property type="match status" value="1"/>
</dbReference>
<dbReference type="FunFam" id="3.40.50.300:FF:000014">
    <property type="entry name" value="DNA polymerase III subunit gamma/tau"/>
    <property type="match status" value="1"/>
</dbReference>
<evidence type="ECO:0000256" key="12">
    <source>
        <dbReference type="SAM" id="MobiDB-lite"/>
    </source>
</evidence>
<dbReference type="EMBL" id="DVLL01000006">
    <property type="protein sequence ID" value="HIT58400.1"/>
    <property type="molecule type" value="Genomic_DNA"/>
</dbReference>
<sequence length="549" mass="61224">MYTALYRKWRPMTFDDVISQPHITTTLSRQIAEGKTAHAYLFTGSRGTGKTTCARIFAKAVNCLNPHDGKPCLECEICRAADSGTLNDIIEIDAASNTGVEDIRDLRESAAYTPELCRFKVYIIDEVHMLSNQAFNALLKIMEEPPEHVKFILATTEIHKVPATIISRCQRFDFRRIRQEDITERLLYISEKEGVTLEREAAQTIARISDGAMRDALSLLDQCIAYSDHITAETVSDAAGIAGRDSLFEILGGLARRDAAGVLKTVDYLYSRSKDMARLCDELVVQLRNIMLIQLAPKNTELINALPGEIALLSELAGQFSTQQIFSYLDILESASVDMQRAVSKRTEFEMAMIKICSGSQPNSAKAGARTSDSDAAELISALSRRVSELENELRQIKRSGVSPSAAASQASKPEPAQLDMTAPPENVEGGANWEKVRLTDDMLRPFERWDEVLDRLTEVNPGCAGALKGSRGRYYENILLIEVQSEFFLNLFKKSENARSLRDVVREITGQSFSIRARQLKEPAQEKEDKLSKLIEQAKKADIPFDIN</sequence>
<dbReference type="GO" id="GO:0003677">
    <property type="term" value="F:DNA binding"/>
    <property type="evidence" value="ECO:0007669"/>
    <property type="project" value="InterPro"/>
</dbReference>
<name>A0A9D1KJP9_9FIRM</name>
<dbReference type="GO" id="GO:0005524">
    <property type="term" value="F:ATP binding"/>
    <property type="evidence" value="ECO:0007669"/>
    <property type="project" value="UniProtKB-KW"/>
</dbReference>
<gene>
    <name evidence="14" type="primary">dnaX</name>
    <name evidence="14" type="ORF">IAC39_01560</name>
</gene>
<reference evidence="14" key="1">
    <citation type="submission" date="2020-10" db="EMBL/GenBank/DDBJ databases">
        <authorList>
            <person name="Gilroy R."/>
        </authorList>
    </citation>
    <scope>NUCLEOTIDE SEQUENCE</scope>
    <source>
        <strain evidence="14">CHK33-4379</strain>
    </source>
</reference>
<evidence type="ECO:0000256" key="9">
    <source>
        <dbReference type="ARBA" id="ARBA00022840"/>
    </source>
</evidence>
<dbReference type="Gene3D" id="1.10.8.60">
    <property type="match status" value="1"/>
</dbReference>
<dbReference type="Gene3D" id="3.40.50.300">
    <property type="entry name" value="P-loop containing nucleotide triphosphate hydrolases"/>
    <property type="match status" value="1"/>
</dbReference>
<dbReference type="InterPro" id="IPR045085">
    <property type="entry name" value="HLD_clamp_pol_III_gamma_tau"/>
</dbReference>
<protein>
    <recommendedName>
        <fullName evidence="2">DNA-directed DNA polymerase</fullName>
        <ecNumber evidence="2">2.7.7.7</ecNumber>
    </recommendedName>
</protein>
<dbReference type="InterPro" id="IPR012763">
    <property type="entry name" value="DNA_pol_III_sug/sutau_N"/>
</dbReference>
<dbReference type="EC" id="2.7.7.7" evidence="2"/>
<dbReference type="Proteomes" id="UP000824136">
    <property type="component" value="Unassembled WGS sequence"/>
</dbReference>
<dbReference type="InterPro" id="IPR008921">
    <property type="entry name" value="DNA_pol3_clamp-load_cplx_C"/>
</dbReference>